<dbReference type="Gene3D" id="2.60.120.200">
    <property type="match status" value="1"/>
</dbReference>
<dbReference type="Pfam" id="PF14885">
    <property type="entry name" value="GHL15"/>
    <property type="match status" value="2"/>
</dbReference>
<feature type="signal peptide" evidence="1">
    <location>
        <begin position="1"/>
        <end position="23"/>
    </location>
</feature>
<proteinExistence type="predicted"/>
<evidence type="ECO:0000256" key="1">
    <source>
        <dbReference type="SAM" id="SignalP"/>
    </source>
</evidence>
<organism evidence="2 3">
    <name type="scientific">Thalassobacterium maritimum</name>
    <dbReference type="NCBI Taxonomy" id="3041265"/>
    <lineage>
        <taxon>Bacteria</taxon>
        <taxon>Pseudomonadati</taxon>
        <taxon>Verrucomicrobiota</taxon>
        <taxon>Opitutia</taxon>
        <taxon>Puniceicoccales</taxon>
        <taxon>Coraliomargaritaceae</taxon>
        <taxon>Thalassobacterium</taxon>
    </lineage>
</organism>
<dbReference type="GO" id="GO:0016787">
    <property type="term" value="F:hydrolase activity"/>
    <property type="evidence" value="ECO:0007669"/>
    <property type="project" value="UniProtKB-KW"/>
</dbReference>
<reference evidence="2 3" key="1">
    <citation type="submission" date="2023-04" db="EMBL/GenBank/DDBJ databases">
        <title>A novel bacteria isolated from coastal sediment.</title>
        <authorList>
            <person name="Liu X.-J."/>
            <person name="Du Z.-J."/>
        </authorList>
    </citation>
    <scope>NUCLEOTIDE SEQUENCE [LARGE SCALE GENOMIC DNA]</scope>
    <source>
        <strain evidence="2 3">SDUM461003</strain>
    </source>
</reference>
<dbReference type="InterPro" id="IPR029455">
    <property type="entry name" value="GHL15"/>
</dbReference>
<accession>A0ABU1AZ85</accession>
<dbReference type="EMBL" id="JARXHW010000072">
    <property type="protein sequence ID" value="MDQ8209460.1"/>
    <property type="molecule type" value="Genomic_DNA"/>
</dbReference>
<gene>
    <name evidence="2" type="ORF">QEH52_18185</name>
</gene>
<comment type="caution">
    <text evidence="2">The sequence shown here is derived from an EMBL/GenBank/DDBJ whole genome shotgun (WGS) entry which is preliminary data.</text>
</comment>
<dbReference type="RefSeq" id="WP_308952377.1">
    <property type="nucleotide sequence ID" value="NZ_JARXHW010000072.1"/>
</dbReference>
<keyword evidence="1" id="KW-0732">Signal</keyword>
<sequence>MQHWKRLLGLLCYVLTWVSVASAVDSSGRNSHFWVTVRPGAGNDSGSETELILANGYRSENLGSPWLSCQRDDEGSTRVYRITWTGNHLIDGPEADQLQFTLAMDPASSEPRLQSISVNGLTPERAGLVLESSFSKVTPRKLNDRRPPKGYFEIQGSLVLRDPTLRIEDPEHPFSDLRNGHNMGPTPYEPSSEAKLKHFPKFSWDKVPRGMLIRKSKPYTDQEIRAIAENYDLVVLEKANGAGFGNTSVGMKDTAARLKAINPEIKVLFYWNSRIFFGHYGIDDTITRHRDEWIDPDFVIRGRLPTYVRDNPDFLKWWVGCAEKMISDPAIDGTFVDKAGVPIYMLDALYQATPVDKLVMNNNSDARQRIGYVDGTYREGWTGGGNPDVIAETIAIARETGLNKKMQILRMPAKRVSNPRQLEDSLDSRLAIYLIYAEAYAYFYVQATVDALEPMWKWEASYADQLQRPLGKPLGPYMRDNHVYVRSFEHCDVYLNLNPGADTRILWKNNIGTPPLAGSGLSSTVDIYKLEGSGFIGGAADQFFYLSDAHYGDGGVKASVDTFVNSGANAKAGVMYRASLAADDKMVTVLRDPAGRMHMVYRPSKGANVVGLGSVDAPQKRFAMLVRQGDRFLGYCSSDESNWTLIGEVDLPMDEKIEMGMAIASHDDALAEVRISGFAQIETSNTRKHDLDDSDEE</sequence>
<evidence type="ECO:0000313" key="2">
    <source>
        <dbReference type="EMBL" id="MDQ8209460.1"/>
    </source>
</evidence>
<dbReference type="Proteomes" id="UP001225316">
    <property type="component" value="Unassembled WGS sequence"/>
</dbReference>
<name>A0ABU1AZ85_9BACT</name>
<keyword evidence="2" id="KW-0378">Hydrolase</keyword>
<evidence type="ECO:0000313" key="3">
    <source>
        <dbReference type="Proteomes" id="UP001225316"/>
    </source>
</evidence>
<feature type="chain" id="PRO_5046864499" evidence="1">
    <location>
        <begin position="24"/>
        <end position="697"/>
    </location>
</feature>
<protein>
    <submittedName>
        <fullName evidence="2">Glycoside hydrolase</fullName>
    </submittedName>
</protein>
<keyword evidence="3" id="KW-1185">Reference proteome</keyword>